<feature type="region of interest" description="Disordered" evidence="1">
    <location>
        <begin position="160"/>
        <end position="183"/>
    </location>
</feature>
<name>A0A428MD17_9BACT</name>
<accession>A0A428MD17</accession>
<protein>
    <submittedName>
        <fullName evidence="3">Uncharacterized protein</fullName>
    </submittedName>
</protein>
<evidence type="ECO:0000256" key="2">
    <source>
        <dbReference type="SAM" id="SignalP"/>
    </source>
</evidence>
<reference evidence="3 4" key="1">
    <citation type="submission" date="2018-12" db="EMBL/GenBank/DDBJ databases">
        <title>Sequencing of bacterial isolates from soil warming experiment in Harvard Forest, Massachusetts, USA.</title>
        <authorList>
            <person name="Deangelis K."/>
        </authorList>
    </citation>
    <scope>NUCLEOTIDE SEQUENCE [LARGE SCALE GENOMIC DNA]</scope>
    <source>
        <strain evidence="3 4">EB153</strain>
    </source>
</reference>
<gene>
    <name evidence="3" type="ORF">EDE15_0246</name>
</gene>
<dbReference type="Proteomes" id="UP000269669">
    <property type="component" value="Unassembled WGS sequence"/>
</dbReference>
<dbReference type="EMBL" id="RSDW01000001">
    <property type="protein sequence ID" value="RSL14781.1"/>
    <property type="molecule type" value="Genomic_DNA"/>
</dbReference>
<evidence type="ECO:0000256" key="1">
    <source>
        <dbReference type="SAM" id="MobiDB-lite"/>
    </source>
</evidence>
<feature type="chain" id="PRO_5019255829" evidence="2">
    <location>
        <begin position="23"/>
        <end position="183"/>
    </location>
</feature>
<evidence type="ECO:0000313" key="3">
    <source>
        <dbReference type="EMBL" id="RSL14781.1"/>
    </source>
</evidence>
<comment type="caution">
    <text evidence="3">The sequence shown here is derived from an EMBL/GenBank/DDBJ whole genome shotgun (WGS) entry which is preliminary data.</text>
</comment>
<proteinExistence type="predicted"/>
<keyword evidence="4" id="KW-1185">Reference proteome</keyword>
<dbReference type="RefSeq" id="WP_125483602.1">
    <property type="nucleotide sequence ID" value="NZ_RSDW01000001.1"/>
</dbReference>
<evidence type="ECO:0000313" key="4">
    <source>
        <dbReference type="Proteomes" id="UP000269669"/>
    </source>
</evidence>
<sequence length="183" mass="21194">MRPRLPFLLALTIALLVPPLHAQRDDSALSEGEVEQLRESAYFPNDRVMVFIKLLDTRTKAIQDMYARPRRPGREQDTHDLYEQFTSIADELDDNLDDYGPHHRDIRKALPKLLEATDRWATIVKSPPDNETYNVSRKIALEAIRDLREAATQMIEEQRTWFAAHPPAKEDPNQRPEPGMTPR</sequence>
<keyword evidence="2" id="KW-0732">Signal</keyword>
<dbReference type="OrthoDB" id="117854at2"/>
<organism evidence="3 4">
    <name type="scientific">Edaphobacter aggregans</name>
    <dbReference type="NCBI Taxonomy" id="570835"/>
    <lineage>
        <taxon>Bacteria</taxon>
        <taxon>Pseudomonadati</taxon>
        <taxon>Acidobacteriota</taxon>
        <taxon>Terriglobia</taxon>
        <taxon>Terriglobales</taxon>
        <taxon>Acidobacteriaceae</taxon>
        <taxon>Edaphobacter</taxon>
    </lineage>
</organism>
<feature type="signal peptide" evidence="2">
    <location>
        <begin position="1"/>
        <end position="22"/>
    </location>
</feature>
<dbReference type="AlphaFoldDB" id="A0A428MD17"/>